<dbReference type="STRING" id="576137.A0A1L7XP55"/>
<dbReference type="EMBL" id="FJOG01000039">
    <property type="protein sequence ID" value="CZR66804.1"/>
    <property type="molecule type" value="Genomic_DNA"/>
</dbReference>
<sequence>MDYLPFDSEPLSAAGQQLAFDTVDLQAGTTYAESGDILPPDPSFLQNHAAMDPAISQYRSVHFPMPNGQNPMAPQALALEMHHQWADTALAGVGINDTLACPHLQFNDSNDLEHNSNNTFQGTCYPSISYKGGDNSQLMFGPLATNDEASEENPQVQPKAPQNQRHSGFEGVIEAPYSKQHSAEQWQSVKPLIEELYVYKNMTLEKVQKVMEREHDFRASRNGKEVDFERYLKRAKITEYDLMDLSDTDEVPRGVELRTPSPSNDSVNSPSVLQIRDKILAAFREATACWKTTVVVTPWTAARFHGVNGVAYHLDHSYRFLTRGHTQDFGVMLRLAFARITETFDAMSPTCVLSFVLRFHLFPHAGMSDVIWRYLACLTRKRYSEFHPVHIIFSSIYRLLQRHGFAVYQDLLTECVPTIVDVLIGAYNLMDPYVVDSVLDLAVFFGYRGKYQLEKVLDGLKVAETTAKTSKNPVERLVVRSYIEEILALIEDGTTKTSRLLFLEECLQHLEAAALCDPTNPRINNLKAYCLASLALLHRIFCENSPTTFNPRYELARHFMERAICGGLDDFGVTNLTDILLMMERLLDWHVEAGDSLRVEDMRRRRDNALRLLQKLEEGVMDDDDSIISDIDSLRPSV</sequence>
<dbReference type="Proteomes" id="UP000184330">
    <property type="component" value="Unassembled WGS sequence"/>
</dbReference>
<protein>
    <recommendedName>
        <fullName evidence="1">Tyrosinase copper-binding domain-containing protein</fullName>
    </recommendedName>
</protein>
<proteinExistence type="predicted"/>
<dbReference type="OrthoDB" id="4115389at2759"/>
<accession>A0A1L7XP55</accession>
<dbReference type="Pfam" id="PF14420">
    <property type="entry name" value="Clr5"/>
    <property type="match status" value="1"/>
</dbReference>
<dbReference type="GO" id="GO:0016491">
    <property type="term" value="F:oxidoreductase activity"/>
    <property type="evidence" value="ECO:0007669"/>
    <property type="project" value="InterPro"/>
</dbReference>
<dbReference type="InterPro" id="IPR002227">
    <property type="entry name" value="Tyrosinase_Cu-bd"/>
</dbReference>
<reference evidence="2 3" key="1">
    <citation type="submission" date="2016-03" db="EMBL/GenBank/DDBJ databases">
        <authorList>
            <person name="Ploux O."/>
        </authorList>
    </citation>
    <scope>NUCLEOTIDE SEQUENCE [LARGE SCALE GENOMIC DNA]</scope>
    <source>
        <strain evidence="2 3">UAMH 11012</strain>
    </source>
</reference>
<dbReference type="AlphaFoldDB" id="A0A1L7XP55"/>
<dbReference type="PROSITE" id="PS00498">
    <property type="entry name" value="TYROSINASE_2"/>
    <property type="match status" value="1"/>
</dbReference>
<keyword evidence="3" id="KW-1185">Reference proteome</keyword>
<evidence type="ECO:0000313" key="2">
    <source>
        <dbReference type="EMBL" id="CZR66804.1"/>
    </source>
</evidence>
<organism evidence="2 3">
    <name type="scientific">Phialocephala subalpina</name>
    <dbReference type="NCBI Taxonomy" id="576137"/>
    <lineage>
        <taxon>Eukaryota</taxon>
        <taxon>Fungi</taxon>
        <taxon>Dikarya</taxon>
        <taxon>Ascomycota</taxon>
        <taxon>Pezizomycotina</taxon>
        <taxon>Leotiomycetes</taxon>
        <taxon>Helotiales</taxon>
        <taxon>Mollisiaceae</taxon>
        <taxon>Phialocephala</taxon>
        <taxon>Phialocephala fortinii species complex</taxon>
    </lineage>
</organism>
<evidence type="ECO:0000259" key="1">
    <source>
        <dbReference type="PROSITE" id="PS00498"/>
    </source>
</evidence>
<dbReference type="InterPro" id="IPR025676">
    <property type="entry name" value="Clr5_dom"/>
</dbReference>
<evidence type="ECO:0000313" key="3">
    <source>
        <dbReference type="Proteomes" id="UP000184330"/>
    </source>
</evidence>
<feature type="domain" description="Tyrosinase copper-binding" evidence="1">
    <location>
        <begin position="41"/>
        <end position="52"/>
    </location>
</feature>
<name>A0A1L7XP55_9HELO</name>
<gene>
    <name evidence="2" type="ORF">PAC_16705</name>
</gene>